<evidence type="ECO:0000313" key="2">
    <source>
        <dbReference type="EMBL" id="MCQ8130423.1"/>
    </source>
</evidence>
<dbReference type="Gene3D" id="3.30.70.1290">
    <property type="entry name" value="Transposase IS200-like"/>
    <property type="match status" value="1"/>
</dbReference>
<feature type="domain" description="Transposase IS200-like" evidence="1">
    <location>
        <begin position="9"/>
        <end position="126"/>
    </location>
</feature>
<protein>
    <submittedName>
        <fullName evidence="2">Transposase</fullName>
    </submittedName>
</protein>
<proteinExistence type="predicted"/>
<keyword evidence="3" id="KW-1185">Reference proteome</keyword>
<reference evidence="2 3" key="1">
    <citation type="submission" date="2022-07" db="EMBL/GenBank/DDBJ databases">
        <title>Methylomonas rivi sp. nov., Methylomonas rosea sp. nov., Methylomonas aureus sp. nov. and Methylomonas subterranea sp. nov., four novel methanotrophs isolated from a freshwater creek and the deep terrestrial subsurface.</title>
        <authorList>
            <person name="Abin C."/>
            <person name="Sankaranarayanan K."/>
            <person name="Garner C."/>
            <person name="Sindelar R."/>
            <person name="Kotary K."/>
            <person name="Garner R."/>
            <person name="Barclay S."/>
            <person name="Lawson P."/>
            <person name="Krumholz L."/>
        </authorList>
    </citation>
    <scope>NUCLEOTIDE SEQUENCE [LARGE SCALE GENOMIC DNA]</scope>
    <source>
        <strain evidence="2 3">WSC-6</strain>
    </source>
</reference>
<accession>A0ABT1U991</accession>
<dbReference type="PANTHER" id="PTHR36966:SF1">
    <property type="entry name" value="REP-ASSOCIATED TYROSINE TRANSPOSASE"/>
    <property type="match status" value="1"/>
</dbReference>
<dbReference type="SMART" id="SM01321">
    <property type="entry name" value="Y1_Tnp"/>
    <property type="match status" value="1"/>
</dbReference>
<evidence type="ECO:0000313" key="3">
    <source>
        <dbReference type="Proteomes" id="UP001524586"/>
    </source>
</evidence>
<dbReference type="InterPro" id="IPR052715">
    <property type="entry name" value="RAYT_transposase"/>
</dbReference>
<dbReference type="InterPro" id="IPR036515">
    <property type="entry name" value="Transposase_17_sf"/>
</dbReference>
<dbReference type="PANTHER" id="PTHR36966">
    <property type="entry name" value="REP-ASSOCIATED TYROSINE TRANSPOSASE"/>
    <property type="match status" value="1"/>
</dbReference>
<dbReference type="RefSeq" id="WP_256616846.1">
    <property type="nucleotide sequence ID" value="NZ_JANIBK010000161.1"/>
</dbReference>
<gene>
    <name evidence="2" type="ORF">NP596_18335</name>
</gene>
<organism evidence="2 3">
    <name type="scientific">Methylomonas rivi</name>
    <dbReference type="NCBI Taxonomy" id="2952226"/>
    <lineage>
        <taxon>Bacteria</taxon>
        <taxon>Pseudomonadati</taxon>
        <taxon>Pseudomonadota</taxon>
        <taxon>Gammaproteobacteria</taxon>
        <taxon>Methylococcales</taxon>
        <taxon>Methylococcaceae</taxon>
        <taxon>Methylomonas</taxon>
    </lineage>
</organism>
<dbReference type="NCBIfam" id="NF047646">
    <property type="entry name" value="REP_Tyr_transpos"/>
    <property type="match status" value="1"/>
</dbReference>
<dbReference type="EMBL" id="JANIBK010000161">
    <property type="protein sequence ID" value="MCQ8130423.1"/>
    <property type="molecule type" value="Genomic_DNA"/>
</dbReference>
<comment type="caution">
    <text evidence="2">The sequence shown here is derived from an EMBL/GenBank/DDBJ whole genome shotgun (WGS) entry which is preliminary data.</text>
</comment>
<dbReference type="InterPro" id="IPR002686">
    <property type="entry name" value="Transposase_17"/>
</dbReference>
<name>A0ABT1U991_9GAMM</name>
<dbReference type="Pfam" id="PF01797">
    <property type="entry name" value="Y1_Tnp"/>
    <property type="match status" value="1"/>
</dbReference>
<dbReference type="Proteomes" id="UP001524586">
    <property type="component" value="Unassembled WGS sequence"/>
</dbReference>
<dbReference type="SUPFAM" id="SSF143422">
    <property type="entry name" value="Transposase IS200-like"/>
    <property type="match status" value="1"/>
</dbReference>
<sequence length="172" mass="20172">MTDIRRYSADNRPVFITAVCYQRKPVLANASEKELLLTVMREVKAEMPFRLLAYVILDDHFHWLIKPEPDVAFSSIVQSVKLRFTHRYKRAQNLIQPVTLWQKRFWDHLIRDQDDLHQHLDYIHYNPVKHGRVSDPADYPWSSFLAHQANGSYPNGWGTTQPPASIGTLNFE</sequence>
<evidence type="ECO:0000259" key="1">
    <source>
        <dbReference type="SMART" id="SM01321"/>
    </source>
</evidence>